<reference evidence="3 4" key="1">
    <citation type="submission" date="2022-12" db="EMBL/GenBank/DDBJ databases">
        <title>Genomic features and morphological characterization of a novel Knufia sp. strain isolated from spacecraft assembly facility.</title>
        <authorList>
            <person name="Teixeira M."/>
            <person name="Chander A.M."/>
            <person name="Stajich J.E."/>
            <person name="Venkateswaran K."/>
        </authorList>
    </citation>
    <scope>NUCLEOTIDE SEQUENCE [LARGE SCALE GENOMIC DNA]</scope>
    <source>
        <strain evidence="3 4">FJI-L2-BK-P2</strain>
    </source>
</reference>
<feature type="compositionally biased region" description="Polar residues" evidence="2">
    <location>
        <begin position="600"/>
        <end position="609"/>
    </location>
</feature>
<feature type="coiled-coil region" evidence="1">
    <location>
        <begin position="502"/>
        <end position="529"/>
    </location>
</feature>
<feature type="compositionally biased region" description="Polar residues" evidence="2">
    <location>
        <begin position="319"/>
        <end position="348"/>
    </location>
</feature>
<feature type="region of interest" description="Disordered" evidence="2">
    <location>
        <begin position="585"/>
        <end position="675"/>
    </location>
</feature>
<dbReference type="EMBL" id="JAKLMC020000010">
    <property type="protein sequence ID" value="KAK5953850.1"/>
    <property type="molecule type" value="Genomic_DNA"/>
</dbReference>
<name>A0AAN8EQL2_9EURO</name>
<feature type="compositionally biased region" description="Polar residues" evidence="2">
    <location>
        <begin position="372"/>
        <end position="388"/>
    </location>
</feature>
<keyword evidence="4" id="KW-1185">Reference proteome</keyword>
<dbReference type="Proteomes" id="UP001316803">
    <property type="component" value="Unassembled WGS sequence"/>
</dbReference>
<organism evidence="3 4">
    <name type="scientific">Knufia fluminis</name>
    <dbReference type="NCBI Taxonomy" id="191047"/>
    <lineage>
        <taxon>Eukaryota</taxon>
        <taxon>Fungi</taxon>
        <taxon>Dikarya</taxon>
        <taxon>Ascomycota</taxon>
        <taxon>Pezizomycotina</taxon>
        <taxon>Eurotiomycetes</taxon>
        <taxon>Chaetothyriomycetidae</taxon>
        <taxon>Chaetothyriales</taxon>
        <taxon>Trichomeriaceae</taxon>
        <taxon>Knufia</taxon>
    </lineage>
</organism>
<dbReference type="AlphaFoldDB" id="A0AAN8EQL2"/>
<evidence type="ECO:0000256" key="2">
    <source>
        <dbReference type="SAM" id="MobiDB-lite"/>
    </source>
</evidence>
<feature type="compositionally biased region" description="Polar residues" evidence="2">
    <location>
        <begin position="281"/>
        <end position="310"/>
    </location>
</feature>
<feature type="region of interest" description="Disordered" evidence="2">
    <location>
        <begin position="275"/>
        <end position="348"/>
    </location>
</feature>
<evidence type="ECO:0000256" key="1">
    <source>
        <dbReference type="SAM" id="Coils"/>
    </source>
</evidence>
<evidence type="ECO:0000313" key="3">
    <source>
        <dbReference type="EMBL" id="KAK5953850.1"/>
    </source>
</evidence>
<feature type="compositionally biased region" description="Acidic residues" evidence="2">
    <location>
        <begin position="626"/>
        <end position="646"/>
    </location>
</feature>
<gene>
    <name evidence="3" type="ORF">OHC33_005120</name>
</gene>
<proteinExistence type="predicted"/>
<accession>A0AAN8EQL2</accession>
<evidence type="ECO:0000313" key="4">
    <source>
        <dbReference type="Proteomes" id="UP001316803"/>
    </source>
</evidence>
<feature type="compositionally biased region" description="Acidic residues" evidence="2">
    <location>
        <begin position="410"/>
        <end position="419"/>
    </location>
</feature>
<protein>
    <submittedName>
        <fullName evidence="3">Uncharacterized protein</fullName>
    </submittedName>
</protein>
<sequence>MVLIYEDENNSDDPKKFIKVKLQSDESFGDWVAFKESEFKESLKPGANSAFWQTIGLEAKACLFRIVVEVSKDFDWRDADCLKITLTFDEGWQIKDYPIIALRPNVEADDLKQQLRSAGMMLELKPCEDSGNWYYVIDKVVLQKSITAEDWFIAEFGFRRVDVSGLTADTMASDYTPSEQARIRVDILPCQFISLKTRTVPSVLKAANGTQNESRKGAAARRITLETGLEFSRTPCTVKPRLPLTRQVDDCKQYTFAFQYRENLERIENVETVYQGRPRTLSKNNSGVGSDTENETSPASSRRASRNVQTPARFPDLRASQTAKPTQPSTSTAVYDASPQQTTMRSSAPQPVLDTLARHALPTPFASDDVFGSSSGTAESDARSFSSELNHRPAKPSSLRNSLASRDDSDTLQDNEEGGTADLPSEAGHSLTAQHTSQPAATPNARNGSQGTPSVASNAMNSTNVTLTPSQRIIERLKEADNVGLHAARRQAEARKPFQAELETVQNTRRRIADQIANKNKEIDKLNGEIADLTMCDSEWEEQEVRIQDELAEQGEGGLEEDAIYRRLDAEVEALYHHREEQLLRADDSVKKTQKRRRSQVSANSTPTVNRGRKRLDAGLSVSDDGNADDDEAGGSGGDGEEEAADEGALNGQVSGGGGSDVQDARNQGRPARDS</sequence>
<comment type="caution">
    <text evidence="3">The sequence shown here is derived from an EMBL/GenBank/DDBJ whole genome shotgun (WGS) entry which is preliminary data.</text>
</comment>
<feature type="compositionally biased region" description="Polar residues" evidence="2">
    <location>
        <begin position="431"/>
        <end position="464"/>
    </location>
</feature>
<feature type="region of interest" description="Disordered" evidence="2">
    <location>
        <begin position="366"/>
        <end position="464"/>
    </location>
</feature>
<keyword evidence="1" id="KW-0175">Coiled coil</keyword>